<dbReference type="InterPro" id="IPR015421">
    <property type="entry name" value="PyrdxlP-dep_Trfase_major"/>
</dbReference>
<evidence type="ECO:0000256" key="3">
    <source>
        <dbReference type="RuleBase" id="RU003560"/>
    </source>
</evidence>
<name>A0ABQ7FIK7_9ACTN</name>
<dbReference type="PANTHER" id="PTHR43094">
    <property type="entry name" value="AMINOTRANSFERASE"/>
    <property type="match status" value="1"/>
</dbReference>
<reference evidence="4 5" key="1">
    <citation type="submission" date="2019-10" db="EMBL/GenBank/DDBJ databases">
        <title>Streptomyces tenebrisbrunneis sp.nov., an endogenous actinomycete isolated from of Lycium ruthenicum.</title>
        <authorList>
            <person name="Ma L."/>
        </authorList>
    </citation>
    <scope>NUCLEOTIDE SEQUENCE [LARGE SCALE GENOMIC DNA]</scope>
    <source>
        <strain evidence="4 5">TRM 66187</strain>
    </source>
</reference>
<keyword evidence="2 3" id="KW-0663">Pyridoxal phosphate</keyword>
<keyword evidence="5" id="KW-1185">Reference proteome</keyword>
<dbReference type="EMBL" id="WHPN01000283">
    <property type="protein sequence ID" value="KAF4408209.1"/>
    <property type="molecule type" value="Genomic_DNA"/>
</dbReference>
<dbReference type="RefSeq" id="WP_156206336.1">
    <property type="nucleotide sequence ID" value="NZ_WHPN01000283.1"/>
</dbReference>
<dbReference type="InterPro" id="IPR049704">
    <property type="entry name" value="Aminotrans_3_PPA_site"/>
</dbReference>
<evidence type="ECO:0000313" key="4">
    <source>
        <dbReference type="EMBL" id="KAF4408209.1"/>
    </source>
</evidence>
<comment type="caution">
    <text evidence="4">The sequence shown here is derived from an EMBL/GenBank/DDBJ whole genome shotgun (WGS) entry which is preliminary data.</text>
</comment>
<dbReference type="SUPFAM" id="SSF53383">
    <property type="entry name" value="PLP-dependent transferases"/>
    <property type="match status" value="1"/>
</dbReference>
<dbReference type="CDD" id="cd00610">
    <property type="entry name" value="OAT_like"/>
    <property type="match status" value="1"/>
</dbReference>
<dbReference type="InterPro" id="IPR015422">
    <property type="entry name" value="PyrdxlP-dep_Trfase_small"/>
</dbReference>
<keyword evidence="4" id="KW-0808">Transferase</keyword>
<evidence type="ECO:0000256" key="2">
    <source>
        <dbReference type="ARBA" id="ARBA00022898"/>
    </source>
</evidence>
<sequence>MTTESDTKVRSTETARARDRRHLWHTWTPLTADRSELMLTHGEGYRVWDADGNEYVDGTSSALSAICGYAHPEVTAAVTRQLGRLHHFDLSRGSHEPAGRLAERLAGYLPPELSRTLFVNSGSEGFDAAMLIAAGYWQHVGTPRSRMVTFALGYHGATLLSRDLSALPRVAHPFRSPLPVTRVELPVTAAEARRPESLPLLLDAFEKAIGDDPDDVPAAVVVEPFLNVGGGIVLPPGFLRGLRDLCDARGTLLVLDEVFTAYGRSGRMFACRREDVEPDILITSKGLTSGYVPLAAVTVQQRIHESFGRDPILGGIRYGHTNSGHAVACAAALATLDVLDRENLVARAEHYGTYLRARLAGLTGADEVTDVRGTGLAVVVETRSGDTAAALLARAQARGLLLRPQGPEGKAVLIAPPLILDAEGAEFITDRLERSLADIAG</sequence>
<protein>
    <submittedName>
        <fullName evidence="4">Aspartate aminotransferase family protein</fullName>
    </submittedName>
</protein>
<dbReference type="Proteomes" id="UP000621266">
    <property type="component" value="Unassembled WGS sequence"/>
</dbReference>
<organism evidence="4 5">
    <name type="scientific">Streptomyces lycii</name>
    <dbReference type="NCBI Taxonomy" id="2654337"/>
    <lineage>
        <taxon>Bacteria</taxon>
        <taxon>Bacillati</taxon>
        <taxon>Actinomycetota</taxon>
        <taxon>Actinomycetes</taxon>
        <taxon>Kitasatosporales</taxon>
        <taxon>Streptomycetaceae</taxon>
        <taxon>Streptomyces</taxon>
    </lineage>
</organism>
<dbReference type="GO" id="GO:0008483">
    <property type="term" value="F:transaminase activity"/>
    <property type="evidence" value="ECO:0007669"/>
    <property type="project" value="UniProtKB-KW"/>
</dbReference>
<dbReference type="PROSITE" id="PS00600">
    <property type="entry name" value="AA_TRANSFER_CLASS_3"/>
    <property type="match status" value="1"/>
</dbReference>
<proteinExistence type="inferred from homology"/>
<dbReference type="PANTHER" id="PTHR43094:SF1">
    <property type="entry name" value="AMINOTRANSFERASE CLASS-III"/>
    <property type="match status" value="1"/>
</dbReference>
<dbReference type="Gene3D" id="3.40.640.10">
    <property type="entry name" value="Type I PLP-dependent aspartate aminotransferase-like (Major domain)"/>
    <property type="match status" value="1"/>
</dbReference>
<keyword evidence="4" id="KW-0032">Aminotransferase</keyword>
<dbReference type="InterPro" id="IPR005814">
    <property type="entry name" value="Aminotrans_3"/>
</dbReference>
<dbReference type="PIRSF" id="PIRSF000521">
    <property type="entry name" value="Transaminase_4ab_Lys_Orn"/>
    <property type="match status" value="1"/>
</dbReference>
<gene>
    <name evidence="4" type="ORF">GCU69_15300</name>
</gene>
<evidence type="ECO:0000256" key="1">
    <source>
        <dbReference type="ARBA" id="ARBA00008954"/>
    </source>
</evidence>
<evidence type="ECO:0000313" key="5">
    <source>
        <dbReference type="Proteomes" id="UP000621266"/>
    </source>
</evidence>
<dbReference type="Pfam" id="PF00202">
    <property type="entry name" value="Aminotran_3"/>
    <property type="match status" value="1"/>
</dbReference>
<comment type="similarity">
    <text evidence="1 3">Belongs to the class-III pyridoxal-phosphate-dependent aminotransferase family.</text>
</comment>
<accession>A0ABQ7FIK7</accession>
<dbReference type="Gene3D" id="3.90.1150.10">
    <property type="entry name" value="Aspartate Aminotransferase, domain 1"/>
    <property type="match status" value="1"/>
</dbReference>
<dbReference type="InterPro" id="IPR015424">
    <property type="entry name" value="PyrdxlP-dep_Trfase"/>
</dbReference>